<evidence type="ECO:0000313" key="5">
    <source>
        <dbReference type="EMBL" id="CEO94709.1"/>
    </source>
</evidence>
<keyword evidence="6" id="KW-0496">Mitochondrion</keyword>
<dbReference type="Gene3D" id="3.40.50.1000">
    <property type="entry name" value="HAD superfamily/HAD-like"/>
    <property type="match status" value="1"/>
</dbReference>
<dbReference type="GO" id="GO:0090364">
    <property type="term" value="P:regulation of proteasome assembly"/>
    <property type="evidence" value="ECO:0007669"/>
    <property type="project" value="InterPro"/>
</dbReference>
<evidence type="ECO:0000256" key="2">
    <source>
        <dbReference type="ARBA" id="ARBA00022801"/>
    </source>
</evidence>
<dbReference type="PANTHER" id="PTHR48493">
    <property type="entry name" value="UBIQUITIN-LIKE DOMAIN-CONTAINING CTD PHOSPHATASE 1"/>
    <property type="match status" value="1"/>
</dbReference>
<dbReference type="STRING" id="37360.A0A0G4IHP9"/>
<proteinExistence type="predicted"/>
<dbReference type="OMA" id="TVHTPKY"/>
<evidence type="ECO:0000313" key="6">
    <source>
        <dbReference type="EMBL" id="SPQ93029.1"/>
    </source>
</evidence>
<dbReference type="Gene3D" id="3.10.20.90">
    <property type="entry name" value="Phosphatidylinositol 3-kinase Catalytic Subunit, Chain A, domain 1"/>
    <property type="match status" value="1"/>
</dbReference>
<organism evidence="5 7">
    <name type="scientific">Plasmodiophora brassicae</name>
    <name type="common">Clubroot disease agent</name>
    <dbReference type="NCBI Taxonomy" id="37360"/>
    <lineage>
        <taxon>Eukaryota</taxon>
        <taxon>Sar</taxon>
        <taxon>Rhizaria</taxon>
        <taxon>Endomyxa</taxon>
        <taxon>Phytomyxea</taxon>
        <taxon>Plasmodiophorida</taxon>
        <taxon>Plasmodiophoridae</taxon>
        <taxon>Plasmodiophora</taxon>
    </lineage>
</organism>
<dbReference type="Pfam" id="PF03031">
    <property type="entry name" value="NIF"/>
    <property type="match status" value="1"/>
</dbReference>
<dbReference type="EMBL" id="OVEO01000001">
    <property type="protein sequence ID" value="SPQ93029.1"/>
    <property type="molecule type" value="Genomic_DNA"/>
</dbReference>
<dbReference type="InterPro" id="IPR051658">
    <property type="entry name" value="UBLCP1"/>
</dbReference>
<dbReference type="Proteomes" id="UP000290189">
    <property type="component" value="Unassembled WGS sequence"/>
</dbReference>
<dbReference type="GO" id="GO:0004722">
    <property type="term" value="F:protein serine/threonine phosphatase activity"/>
    <property type="evidence" value="ECO:0007669"/>
    <property type="project" value="TreeGrafter"/>
</dbReference>
<sequence>MERIALRVRWSGRLYELDVDGQDTLLDVKRALSELTNVLPARQKLLIKDVTTGKPAMDGTIALAFARKKPDEPIACVMVGTPEKDIIVYDVEREESDVLNDLDLDYSRSVIDAVHNNPEYHQLIEQVTRKTELNIINPLRPGKRLLVLDLDYTLFDMKSSASNFLDLKRPFTDDFLKVAYQHYDICVWSQTHWRYLEMKLTELGILTHNEYRISFVLDRTSMFSVSGIVKGKSRKHQVKPLKVIWNKFPQFNAKNTLHIDDLSRNFAMNPANGLKISAFRDAHRMKLTDNELLHLSEYVQHLSSHDDFTKLDHNKWKEILRKSK</sequence>
<dbReference type="NCBIfam" id="TIGR02245">
    <property type="entry name" value="HAD_IIID1"/>
    <property type="match status" value="1"/>
</dbReference>
<evidence type="ECO:0000313" key="7">
    <source>
        <dbReference type="Proteomes" id="UP000039324"/>
    </source>
</evidence>
<dbReference type="InterPro" id="IPR036412">
    <property type="entry name" value="HAD-like_sf"/>
</dbReference>
<dbReference type="InterPro" id="IPR004274">
    <property type="entry name" value="FCP1_dom"/>
</dbReference>
<accession>A0A0G4IHP9</accession>
<dbReference type="AlphaFoldDB" id="A0A0G4IHP9"/>
<dbReference type="Proteomes" id="UP000039324">
    <property type="component" value="Unassembled WGS sequence"/>
</dbReference>
<evidence type="ECO:0000313" key="8">
    <source>
        <dbReference type="Proteomes" id="UP000290189"/>
    </source>
</evidence>
<name>A0A0G4IHP9_PLABS</name>
<dbReference type="SMART" id="SM00577">
    <property type="entry name" value="CPDc"/>
    <property type="match status" value="1"/>
</dbReference>
<keyword evidence="3" id="KW-0539">Nucleus</keyword>
<evidence type="ECO:0000256" key="3">
    <source>
        <dbReference type="ARBA" id="ARBA00023242"/>
    </source>
</evidence>
<protein>
    <recommendedName>
        <fullName evidence="4">FCP1 homology domain-containing protein</fullName>
    </recommendedName>
</protein>
<reference evidence="6 8" key="2">
    <citation type="submission" date="2018-03" db="EMBL/GenBank/DDBJ databases">
        <authorList>
            <person name="Fogelqvist J."/>
        </authorList>
    </citation>
    <scope>NUCLEOTIDE SEQUENCE [LARGE SCALE GENOMIC DNA]</scope>
</reference>
<keyword evidence="7" id="KW-1185">Reference proteome</keyword>
<dbReference type="InterPro" id="IPR029071">
    <property type="entry name" value="Ubiquitin-like_domsf"/>
</dbReference>
<evidence type="ECO:0000259" key="4">
    <source>
        <dbReference type="PROSITE" id="PS50969"/>
    </source>
</evidence>
<dbReference type="PROSITE" id="PS50969">
    <property type="entry name" value="FCP1"/>
    <property type="match status" value="1"/>
</dbReference>
<feature type="domain" description="FCP1 homology" evidence="4">
    <location>
        <begin position="139"/>
        <end position="302"/>
    </location>
</feature>
<dbReference type="InterPro" id="IPR011943">
    <property type="entry name" value="HAD-SF_hydro_IIID"/>
</dbReference>
<dbReference type="OrthoDB" id="1711508at2759"/>
<dbReference type="InterPro" id="IPR023214">
    <property type="entry name" value="HAD_sf"/>
</dbReference>
<dbReference type="EMBL" id="CDSF01000001">
    <property type="protein sequence ID" value="CEO94709.1"/>
    <property type="molecule type" value="Genomic_DNA"/>
</dbReference>
<gene>
    <name evidence="5" type="ORF">PBRA_000495</name>
    <name evidence="6" type="ORF">PLBR_LOCUS244</name>
</gene>
<dbReference type="SUPFAM" id="SSF54236">
    <property type="entry name" value="Ubiquitin-like"/>
    <property type="match status" value="1"/>
</dbReference>
<dbReference type="SUPFAM" id="SSF56784">
    <property type="entry name" value="HAD-like"/>
    <property type="match status" value="1"/>
</dbReference>
<evidence type="ECO:0000256" key="1">
    <source>
        <dbReference type="ARBA" id="ARBA00004123"/>
    </source>
</evidence>
<geneLocation type="mitochondrion" evidence="6"/>
<dbReference type="GO" id="GO:0005634">
    <property type="term" value="C:nucleus"/>
    <property type="evidence" value="ECO:0007669"/>
    <property type="project" value="UniProtKB-SubCell"/>
</dbReference>
<comment type="subcellular location">
    <subcellularLocation>
        <location evidence="1">Nucleus</location>
    </subcellularLocation>
</comment>
<dbReference type="PANTHER" id="PTHR48493:SF1">
    <property type="entry name" value="UBIQUITIN-LIKE DOMAIN-CONTAINING CTD PHOSPHATASE 1"/>
    <property type="match status" value="1"/>
</dbReference>
<reference evidence="5 7" key="1">
    <citation type="submission" date="2015-02" db="EMBL/GenBank/DDBJ databases">
        <authorList>
            <person name="Chooi Y.-H."/>
        </authorList>
    </citation>
    <scope>NUCLEOTIDE SEQUENCE [LARGE SCALE GENOMIC DNA]</scope>
    <source>
        <strain evidence="5">E3</strain>
    </source>
</reference>
<keyword evidence="2" id="KW-0378">Hydrolase</keyword>